<feature type="non-terminal residue" evidence="2">
    <location>
        <position position="905"/>
    </location>
</feature>
<gene>
    <name evidence="2" type="ORF">X975_21258</name>
</gene>
<organism evidence="2 3">
    <name type="scientific">Stegodyphus mimosarum</name>
    <name type="common">African social velvet spider</name>
    <dbReference type="NCBI Taxonomy" id="407821"/>
    <lineage>
        <taxon>Eukaryota</taxon>
        <taxon>Metazoa</taxon>
        <taxon>Ecdysozoa</taxon>
        <taxon>Arthropoda</taxon>
        <taxon>Chelicerata</taxon>
        <taxon>Arachnida</taxon>
        <taxon>Araneae</taxon>
        <taxon>Araneomorphae</taxon>
        <taxon>Entelegynae</taxon>
        <taxon>Eresoidea</taxon>
        <taxon>Eresidae</taxon>
        <taxon>Stegodyphus</taxon>
    </lineage>
</organism>
<protein>
    <submittedName>
        <fullName evidence="2">Nuclear pore complex protein Nup98-Nup96</fullName>
    </submittedName>
</protein>
<dbReference type="Proteomes" id="UP000054359">
    <property type="component" value="Unassembled WGS sequence"/>
</dbReference>
<evidence type="ECO:0000313" key="3">
    <source>
        <dbReference type="Proteomes" id="UP000054359"/>
    </source>
</evidence>
<dbReference type="Gene3D" id="1.25.40.690">
    <property type="match status" value="1"/>
</dbReference>
<evidence type="ECO:0000313" key="2">
    <source>
        <dbReference type="EMBL" id="KFM59064.1"/>
    </source>
</evidence>
<dbReference type="EMBL" id="KK113008">
    <property type="protein sequence ID" value="KFM59064.1"/>
    <property type="molecule type" value="Genomic_DNA"/>
</dbReference>
<dbReference type="AlphaFoldDB" id="A0A087T1S5"/>
<dbReference type="InterPro" id="IPR021967">
    <property type="entry name" value="Nup98_C"/>
</dbReference>
<feature type="domain" description="Nuclear pore complex protein NUP96 C-terminal" evidence="1">
    <location>
        <begin position="456"/>
        <end position="742"/>
    </location>
</feature>
<accession>A0A087T1S5</accession>
<evidence type="ECO:0000259" key="1">
    <source>
        <dbReference type="Pfam" id="PF12110"/>
    </source>
</evidence>
<reference evidence="2 3" key="1">
    <citation type="submission" date="2013-11" db="EMBL/GenBank/DDBJ databases">
        <title>Genome sequencing of Stegodyphus mimosarum.</title>
        <authorList>
            <person name="Bechsgaard J."/>
        </authorList>
    </citation>
    <scope>NUCLEOTIDE SEQUENCE [LARGE SCALE GENOMIC DNA]</scope>
</reference>
<proteinExistence type="predicted"/>
<dbReference type="STRING" id="407821.A0A087T1S5"/>
<keyword evidence="3" id="KW-1185">Reference proteome</keyword>
<name>A0A087T1S5_STEMI</name>
<dbReference type="OrthoDB" id="3797628at2759"/>
<sequence>MDIPKPPENKSKGILPPPQMAVVNGQMPSDNSISNLPLKPIVYHVEDEAMEGITSLPTQKDYELDQTGDFFTEVYSPTRPILNSGIDPERIQGMKASFFQDDMNDDMWGPTTYKSGRDVTSVSKKDDANKENEVISFLNKIQTKSSEVFKKQRHYEYPDNQFSVSVKSPFKYGEVGIQKSMSSLSLSTIKQAEWLSSLPLVKTSSEQLSYPKKTVPILPNKISLRPFKQSVLYNKQHLLADAGYFMGRSFRCGWRADGIYVHLEPPKEDTLLDIWNKLVHGSNIPHSDTHGKAFMLCMTKLPTTADAKPEEKSIQETLTGILKLQLQNSVSTTEDGTPFFVPNPGVEPVHALAEFFENHLKAADSLHPDAGFLRQSAYVWNLLVSLWGTIGDINEEQDAPTSFPEDTPNYLSEGTSNYLSQMARREALSHWLIKTTENIIMSEVANCSQRNGYLAKIFLYMSGRRISDAVKLAQENHDYRLSLLLSQAEGNLLVRKLISNQLLNWEQNGAYKFIKYNRIALYALLSGMLIWENVYETVNCCKNLDWKQALALHLWYHCSPNSSIQDALKKYDESFQGTGCHGKYSMPPYPPYIDIKDLTKDIVDDSEMVYDTCYHLLKLYCDRSHRLDQLLMPETYSEDHLDYRLSWLLQLSLSSIGYNISSDLMCTLHMNFASQLESISMWPWAVFVLLHHPDKEWRIKYVKEILLRHVSLDQSTETEEKEKFLVEQLLVPVKWIFEAKAVLARSLGKHAEEAWYLLKAESWNESHSIVIKYLASDAVINEDYDYLMKYLSELALPERSCFILDWASGGQVYLDYINMCQVVQGVLSRETSAYDLEKFTPEVVSLCNRLSSIPTSSLKDRLSVAEMAKKTGTILRSIAMLQVGRTKDSSSLTRLGSILKNLPMP</sequence>
<dbReference type="OMA" id="ELESWGM"/>
<dbReference type="Pfam" id="PF12110">
    <property type="entry name" value="Nup96"/>
    <property type="match status" value="1"/>
</dbReference>